<evidence type="ECO:0000256" key="1">
    <source>
        <dbReference type="ARBA" id="ARBA00000707"/>
    </source>
</evidence>
<dbReference type="CDD" id="cd02662">
    <property type="entry name" value="Peptidase_C19F"/>
    <property type="match status" value="1"/>
</dbReference>
<dbReference type="InterPro" id="IPR050164">
    <property type="entry name" value="Peptidase_C19"/>
</dbReference>
<dbReference type="PANTHER" id="PTHR24006:SF888">
    <property type="entry name" value="UBIQUITIN CARBOXYL-TERMINAL HYDROLASE 30"/>
    <property type="match status" value="1"/>
</dbReference>
<feature type="domain" description="USP" evidence="10">
    <location>
        <begin position="111"/>
        <end position="583"/>
    </location>
</feature>
<feature type="region of interest" description="Disordered" evidence="8">
    <location>
        <begin position="425"/>
        <end position="455"/>
    </location>
</feature>
<dbReference type="Pfam" id="PF00443">
    <property type="entry name" value="UCH"/>
    <property type="match status" value="1"/>
</dbReference>
<dbReference type="PROSITE" id="PS00973">
    <property type="entry name" value="USP_2"/>
    <property type="match status" value="1"/>
</dbReference>
<reference evidence="11" key="1">
    <citation type="submission" date="2022-08" db="EMBL/GenBank/DDBJ databases">
        <title>A Global Phylogenomic Analysis of the Shiitake Genus Lentinula.</title>
        <authorList>
            <consortium name="DOE Joint Genome Institute"/>
            <person name="Sierra-Patev S."/>
            <person name="Min B."/>
            <person name="Naranjo-Ortiz M."/>
            <person name="Looney B."/>
            <person name="Konkel Z."/>
            <person name="Slot J.C."/>
            <person name="Sakamoto Y."/>
            <person name="Steenwyk J.L."/>
            <person name="Rokas A."/>
            <person name="Carro J."/>
            <person name="Camarero S."/>
            <person name="Ferreira P."/>
            <person name="Molpeceres G."/>
            <person name="Ruiz-Duenas F.J."/>
            <person name="Serrano A."/>
            <person name="Henrissat B."/>
            <person name="Drula E."/>
            <person name="Hughes K.W."/>
            <person name="Mata J.L."/>
            <person name="Ishikawa N.K."/>
            <person name="Vargas-Isla R."/>
            <person name="Ushijima S."/>
            <person name="Smith C.A."/>
            <person name="Ahrendt S."/>
            <person name="Andreopoulos W."/>
            <person name="He G."/>
            <person name="Labutti K."/>
            <person name="Lipzen A."/>
            <person name="Ng V."/>
            <person name="Riley R."/>
            <person name="Sandor L."/>
            <person name="Barry K."/>
            <person name="Martinez A.T."/>
            <person name="Xiao Y."/>
            <person name="Gibbons J.G."/>
            <person name="Terashima K."/>
            <person name="Grigoriev I.V."/>
            <person name="Hibbett D.S."/>
        </authorList>
    </citation>
    <scope>NUCLEOTIDE SEQUENCE</scope>
    <source>
        <strain evidence="11">JLM2183</strain>
    </source>
</reference>
<evidence type="ECO:0000256" key="2">
    <source>
        <dbReference type="ARBA" id="ARBA00009085"/>
    </source>
</evidence>
<evidence type="ECO:0000256" key="6">
    <source>
        <dbReference type="ARBA" id="ARBA00022801"/>
    </source>
</evidence>
<comment type="caution">
    <text evidence="11">The sequence shown here is derived from an EMBL/GenBank/DDBJ whole genome shotgun (WGS) entry which is preliminary data.</text>
</comment>
<keyword evidence="7" id="KW-0788">Thiol protease</keyword>
<evidence type="ECO:0000256" key="9">
    <source>
        <dbReference type="SAM" id="Phobius"/>
    </source>
</evidence>
<evidence type="ECO:0000256" key="4">
    <source>
        <dbReference type="ARBA" id="ARBA00022670"/>
    </source>
</evidence>
<sequence length="919" mass="98998">MLTIPPELGGSLLEILTSNTCQQIFPLLVIFLVPFSVLYFVRSSLRSSTRLSPLFYSILMVLESLGLALPWNWGNTVSNNHTPKKKGRKRAVKSEKFELEPGQDACAVCYPGLVNISGTYCFMNSTVQALSSLAYLQPHIEAIHAKAEALDVPTPIIDALRNLFHALNDPRSRPSSIRPLELISVLSSAGRANSLFNSREHQDAQELFQLLSECIKSEIAAIDKESARDRGLGGLSQEVETKIGKSVFDGLTANRRSCVVCGYTEAVMHFPFDNWQLAVPRMASTCLLEDCLSEYTRLEVLNDCICRKCSVTATHRRLMQEVQTLSQVGNPSSSKKRRLKDVKKMVAKVKSALKEGRIEDELKDVRMEKVISLSTKQAMIARPPPVLVLHINRSMHFTHYASKNNIRVIFPEVLDLTQFTTSGNLSTVPTSSLSTPPPHPKRSTTPTPEPRDSSSRTIYRLSAVVCHYGQHSFGHYICYRRKPKSGSGKLETKWRPPRLVIELLDEASVSDSIKQESDVDEARIDGEDAEGFEEYIWDDADPSTAAGTGRGWLRVSDDSVAEVGLESVLQEGSGAFMLYYERAVISGIVHAGLGGASPYPQAMDMGMSMSNGHTINGSSKPMVNGYPVGIGVGVGTPLNSEETLKPQRTMTMMMNGNGSIGSLVSVDEKGRERDMLSLSSMSTSGSPPVVGPRVVRSVAAGRRSHSAAPETSGKNSLSLHPVAYSSSSSSMLSPTNSTSFSSSSSQPIAVPSSGTRMKEEDVDGFDDVEMGRDYDDDTSSSLSTNSNRPSTKGVNGYSNRINYSSPLSSLSSSAPALMSKMRNHQMSMSNTSIASMTSIASTTSSGSSAVSVQNSSVSSTSTGSTGSAMSASSAGSSGSTGSGRRGRGRSVHKPGGPKGRSPQSRHPPLQSSPMVGLKA</sequence>
<dbReference type="GO" id="GO:0004843">
    <property type="term" value="F:cysteine-type deubiquitinase activity"/>
    <property type="evidence" value="ECO:0007669"/>
    <property type="project" value="UniProtKB-EC"/>
</dbReference>
<evidence type="ECO:0000313" key="11">
    <source>
        <dbReference type="EMBL" id="KAJ4479075.1"/>
    </source>
</evidence>
<dbReference type="SUPFAM" id="SSF54001">
    <property type="entry name" value="Cysteine proteinases"/>
    <property type="match status" value="1"/>
</dbReference>
<keyword evidence="6" id="KW-0378">Hydrolase</keyword>
<proteinExistence type="inferred from homology"/>
<feature type="compositionally biased region" description="Acidic residues" evidence="8">
    <location>
        <begin position="760"/>
        <end position="778"/>
    </location>
</feature>
<dbReference type="PANTHER" id="PTHR24006">
    <property type="entry name" value="UBIQUITIN CARBOXYL-TERMINAL HYDROLASE"/>
    <property type="match status" value="1"/>
</dbReference>
<dbReference type="InterPro" id="IPR028889">
    <property type="entry name" value="USP"/>
</dbReference>
<dbReference type="GO" id="GO:0005829">
    <property type="term" value="C:cytosol"/>
    <property type="evidence" value="ECO:0007669"/>
    <property type="project" value="TreeGrafter"/>
</dbReference>
<organism evidence="11 12">
    <name type="scientific">Lentinula aciculospora</name>
    <dbReference type="NCBI Taxonomy" id="153920"/>
    <lineage>
        <taxon>Eukaryota</taxon>
        <taxon>Fungi</taxon>
        <taxon>Dikarya</taxon>
        <taxon>Basidiomycota</taxon>
        <taxon>Agaricomycotina</taxon>
        <taxon>Agaricomycetes</taxon>
        <taxon>Agaricomycetidae</taxon>
        <taxon>Agaricales</taxon>
        <taxon>Marasmiineae</taxon>
        <taxon>Omphalotaceae</taxon>
        <taxon>Lentinula</taxon>
    </lineage>
</organism>
<evidence type="ECO:0000313" key="12">
    <source>
        <dbReference type="Proteomes" id="UP001150266"/>
    </source>
</evidence>
<feature type="transmembrane region" description="Helical" evidence="9">
    <location>
        <begin position="53"/>
        <end position="73"/>
    </location>
</feature>
<evidence type="ECO:0000256" key="8">
    <source>
        <dbReference type="SAM" id="MobiDB-lite"/>
    </source>
</evidence>
<dbReference type="InterPro" id="IPR001394">
    <property type="entry name" value="Peptidase_C19_UCH"/>
</dbReference>
<dbReference type="PROSITE" id="PS50235">
    <property type="entry name" value="USP_3"/>
    <property type="match status" value="1"/>
</dbReference>
<feature type="compositionally biased region" description="Low complexity" evidence="8">
    <location>
        <begin position="779"/>
        <end position="791"/>
    </location>
</feature>
<keyword evidence="9" id="KW-1133">Transmembrane helix</keyword>
<evidence type="ECO:0000256" key="7">
    <source>
        <dbReference type="ARBA" id="ARBA00022807"/>
    </source>
</evidence>
<feature type="region of interest" description="Disordered" evidence="8">
    <location>
        <begin position="844"/>
        <end position="919"/>
    </location>
</feature>
<protein>
    <recommendedName>
        <fullName evidence="3">ubiquitinyl hydrolase 1</fullName>
        <ecNumber evidence="3">3.4.19.12</ecNumber>
    </recommendedName>
</protein>
<evidence type="ECO:0000259" key="10">
    <source>
        <dbReference type="PROSITE" id="PS50235"/>
    </source>
</evidence>
<accession>A0A9W9DPQ7</accession>
<keyword evidence="9" id="KW-0812">Transmembrane</keyword>
<evidence type="ECO:0000256" key="5">
    <source>
        <dbReference type="ARBA" id="ARBA00022786"/>
    </source>
</evidence>
<feature type="transmembrane region" description="Helical" evidence="9">
    <location>
        <begin position="24"/>
        <end position="41"/>
    </location>
</feature>
<feature type="compositionally biased region" description="Low complexity" evidence="8">
    <location>
        <begin position="716"/>
        <end position="753"/>
    </location>
</feature>
<name>A0A9W9DPQ7_9AGAR</name>
<dbReference type="InterPro" id="IPR018200">
    <property type="entry name" value="USP_CS"/>
</dbReference>
<feature type="compositionally biased region" description="Polar residues" evidence="8">
    <location>
        <begin position="901"/>
        <end position="913"/>
    </location>
</feature>
<dbReference type="AlphaFoldDB" id="A0A9W9DPQ7"/>
<keyword evidence="5" id="KW-0833">Ubl conjugation pathway</keyword>
<feature type="compositionally biased region" description="Low complexity" evidence="8">
    <location>
        <begin position="844"/>
        <end position="877"/>
    </location>
</feature>
<keyword evidence="9" id="KW-0472">Membrane</keyword>
<dbReference type="Proteomes" id="UP001150266">
    <property type="component" value="Unassembled WGS sequence"/>
</dbReference>
<gene>
    <name evidence="11" type="ORF">J3R30DRAFT_3371292</name>
</gene>
<keyword evidence="12" id="KW-1185">Reference proteome</keyword>
<dbReference type="GO" id="GO:0005634">
    <property type="term" value="C:nucleus"/>
    <property type="evidence" value="ECO:0007669"/>
    <property type="project" value="TreeGrafter"/>
</dbReference>
<feature type="compositionally biased region" description="Low complexity" evidence="8">
    <location>
        <begin position="425"/>
        <end position="434"/>
    </location>
</feature>
<dbReference type="GO" id="GO:0016579">
    <property type="term" value="P:protein deubiquitination"/>
    <property type="evidence" value="ECO:0007669"/>
    <property type="project" value="InterPro"/>
</dbReference>
<comment type="catalytic activity">
    <reaction evidence="1">
        <text>Thiol-dependent hydrolysis of ester, thioester, amide, peptide and isopeptide bonds formed by the C-terminal Gly of ubiquitin (a 76-residue protein attached to proteins as an intracellular targeting signal).</text>
        <dbReference type="EC" id="3.4.19.12"/>
    </reaction>
</comment>
<comment type="similarity">
    <text evidence="2">Belongs to the peptidase C19 family.</text>
</comment>
<feature type="region of interest" description="Disordered" evidence="8">
    <location>
        <begin position="700"/>
        <end position="799"/>
    </location>
</feature>
<dbReference type="OrthoDB" id="2020758at2759"/>
<dbReference type="EMBL" id="JAOTPV010000008">
    <property type="protein sequence ID" value="KAJ4479075.1"/>
    <property type="molecule type" value="Genomic_DNA"/>
</dbReference>
<evidence type="ECO:0000256" key="3">
    <source>
        <dbReference type="ARBA" id="ARBA00012759"/>
    </source>
</evidence>
<dbReference type="Gene3D" id="3.90.70.10">
    <property type="entry name" value="Cysteine proteinases"/>
    <property type="match status" value="1"/>
</dbReference>
<keyword evidence="4" id="KW-0645">Protease</keyword>
<dbReference type="EC" id="3.4.19.12" evidence="3"/>
<dbReference type="InterPro" id="IPR038765">
    <property type="entry name" value="Papain-like_cys_pep_sf"/>
</dbReference>
<dbReference type="GO" id="GO:0006508">
    <property type="term" value="P:proteolysis"/>
    <property type="evidence" value="ECO:0007669"/>
    <property type="project" value="UniProtKB-KW"/>
</dbReference>